<organism evidence="1 2">
    <name type="scientific">Populus alba x Populus x berolinensis</name>
    <dbReference type="NCBI Taxonomy" id="444605"/>
    <lineage>
        <taxon>Eukaryota</taxon>
        <taxon>Viridiplantae</taxon>
        <taxon>Streptophyta</taxon>
        <taxon>Embryophyta</taxon>
        <taxon>Tracheophyta</taxon>
        <taxon>Spermatophyta</taxon>
        <taxon>Magnoliopsida</taxon>
        <taxon>eudicotyledons</taxon>
        <taxon>Gunneridae</taxon>
        <taxon>Pentapetalae</taxon>
        <taxon>rosids</taxon>
        <taxon>fabids</taxon>
        <taxon>Malpighiales</taxon>
        <taxon>Salicaceae</taxon>
        <taxon>Saliceae</taxon>
        <taxon>Populus</taxon>
    </lineage>
</organism>
<proteinExistence type="predicted"/>
<dbReference type="Proteomes" id="UP001164929">
    <property type="component" value="Chromosome 10"/>
</dbReference>
<dbReference type="EMBL" id="JAQIZT010000010">
    <property type="protein sequence ID" value="KAJ6980985.1"/>
    <property type="molecule type" value="Genomic_DNA"/>
</dbReference>
<accession>A0AAD6M9L6</accession>
<comment type="caution">
    <text evidence="1">The sequence shown here is derived from an EMBL/GenBank/DDBJ whole genome shotgun (WGS) entry which is preliminary data.</text>
</comment>
<name>A0AAD6M9L6_9ROSI</name>
<protein>
    <submittedName>
        <fullName evidence="1">Uncharacterized protein</fullName>
    </submittedName>
</protein>
<reference evidence="1" key="1">
    <citation type="journal article" date="2023" name="Mol. Ecol. Resour.">
        <title>Chromosome-level genome assembly of a triploid poplar Populus alba 'Berolinensis'.</title>
        <authorList>
            <person name="Chen S."/>
            <person name="Yu Y."/>
            <person name="Wang X."/>
            <person name="Wang S."/>
            <person name="Zhang T."/>
            <person name="Zhou Y."/>
            <person name="He R."/>
            <person name="Meng N."/>
            <person name="Wang Y."/>
            <person name="Liu W."/>
            <person name="Liu Z."/>
            <person name="Liu J."/>
            <person name="Guo Q."/>
            <person name="Huang H."/>
            <person name="Sederoff R.R."/>
            <person name="Wang G."/>
            <person name="Qu G."/>
            <person name="Chen S."/>
        </authorList>
    </citation>
    <scope>NUCLEOTIDE SEQUENCE</scope>
    <source>
        <strain evidence="1">SC-2020</strain>
    </source>
</reference>
<keyword evidence="2" id="KW-1185">Reference proteome</keyword>
<evidence type="ECO:0000313" key="2">
    <source>
        <dbReference type="Proteomes" id="UP001164929"/>
    </source>
</evidence>
<gene>
    <name evidence="1" type="ORF">NC653_024386</name>
</gene>
<evidence type="ECO:0000313" key="1">
    <source>
        <dbReference type="EMBL" id="KAJ6980985.1"/>
    </source>
</evidence>
<dbReference type="AlphaFoldDB" id="A0AAD6M9L6"/>
<sequence length="143" mass="15212">MRVDKVESTTVIQIQSFAESSTESICTEQAAVADTNSKCYSPSPYSPSTIDSQVSGSNISIYAQNLLRIHLANFALMNPTPMGGAYSASGNTSEKKLVTPHLTSKILSVLGSTGPHGFVLAEALTDLLLQQRAYALTAQHASY</sequence>